<name>A0A4U8SDM9_9HELI</name>
<sequence>MKTYIGIKAIQAEPMEKNGKEGYKVIYKDGYESWSPKEVFEEAYYECDNAKELEEMWNNNQNDVLRAIAGWACIEQ</sequence>
<gene>
    <name evidence="1" type="ORF">LS81_001935</name>
</gene>
<accession>A0A4U8SDM9</accession>
<dbReference type="Proteomes" id="UP000029878">
    <property type="component" value="Unassembled WGS sequence"/>
</dbReference>
<dbReference type="RefSeq" id="WP_034345555.1">
    <property type="nucleotide sequence ID" value="NZ_FZNG01000029.1"/>
</dbReference>
<proteinExistence type="predicted"/>
<dbReference type="EMBL" id="JRPL02000003">
    <property type="protein sequence ID" value="TLD84249.1"/>
    <property type="molecule type" value="Genomic_DNA"/>
</dbReference>
<comment type="caution">
    <text evidence="1">The sequence shown here is derived from an EMBL/GenBank/DDBJ whole genome shotgun (WGS) entry which is preliminary data.</text>
</comment>
<evidence type="ECO:0000313" key="2">
    <source>
        <dbReference type="Proteomes" id="UP000029878"/>
    </source>
</evidence>
<dbReference type="OrthoDB" id="9806476at2"/>
<organism evidence="1 2">
    <name type="scientific">Helicobacter trogontum</name>
    <dbReference type="NCBI Taxonomy" id="50960"/>
    <lineage>
        <taxon>Bacteria</taxon>
        <taxon>Pseudomonadati</taxon>
        <taxon>Campylobacterota</taxon>
        <taxon>Epsilonproteobacteria</taxon>
        <taxon>Campylobacterales</taxon>
        <taxon>Helicobacteraceae</taxon>
        <taxon>Helicobacter</taxon>
    </lineage>
</organism>
<dbReference type="AlphaFoldDB" id="A0A4U8SDM9"/>
<protein>
    <submittedName>
        <fullName evidence="1">Uncharacterized protein</fullName>
    </submittedName>
</protein>
<evidence type="ECO:0000313" key="1">
    <source>
        <dbReference type="EMBL" id="TLD84249.1"/>
    </source>
</evidence>
<reference evidence="1 2" key="1">
    <citation type="journal article" date="2014" name="Genome Announc.">
        <title>Draft genome sequences of eight enterohepatic helicobacter species isolated from both laboratory and wild rodents.</title>
        <authorList>
            <person name="Sheh A."/>
            <person name="Shen Z."/>
            <person name="Fox J.G."/>
        </authorList>
    </citation>
    <scope>NUCLEOTIDE SEQUENCE [LARGE SCALE GENOMIC DNA]</scope>
    <source>
        <strain evidence="1 2">ATCC 700114</strain>
    </source>
</reference>